<gene>
    <name evidence="2" type="ORF">cyc_03731</name>
</gene>
<reference evidence="2 3" key="1">
    <citation type="journal article" date="2016" name="BMC Genomics">
        <title>Comparative genomics reveals Cyclospora cayetanensis possesses coccidia-like metabolism and invasion components but unique surface antigens.</title>
        <authorList>
            <person name="Liu S."/>
            <person name="Wang L."/>
            <person name="Zheng H."/>
            <person name="Xu Z."/>
            <person name="Roellig D.M."/>
            <person name="Li N."/>
            <person name="Frace M.A."/>
            <person name="Tang K."/>
            <person name="Arrowood M.J."/>
            <person name="Moss D.M."/>
            <person name="Zhang L."/>
            <person name="Feng Y."/>
            <person name="Xiao L."/>
        </authorList>
    </citation>
    <scope>NUCLEOTIDE SEQUENCE [LARGE SCALE GENOMIC DNA]</scope>
    <source>
        <strain evidence="2 3">CHN_HEN01</strain>
    </source>
</reference>
<dbReference type="InParanoid" id="A0A1D3D9V0"/>
<evidence type="ECO:0000313" key="2">
    <source>
        <dbReference type="EMBL" id="OEH80218.1"/>
    </source>
</evidence>
<proteinExistence type="predicted"/>
<comment type="caution">
    <text evidence="2">The sequence shown here is derived from an EMBL/GenBank/DDBJ whole genome shotgun (WGS) entry which is preliminary data.</text>
</comment>
<dbReference type="EMBL" id="JROU02000162">
    <property type="protein sequence ID" value="OEH80218.1"/>
    <property type="molecule type" value="Genomic_DNA"/>
</dbReference>
<dbReference type="AlphaFoldDB" id="A0A1D3D9V0"/>
<evidence type="ECO:0000256" key="1">
    <source>
        <dbReference type="SAM" id="MobiDB-lite"/>
    </source>
</evidence>
<name>A0A1D3D9V0_9EIME</name>
<evidence type="ECO:0000313" key="3">
    <source>
        <dbReference type="Proteomes" id="UP000095192"/>
    </source>
</evidence>
<dbReference type="VEuPathDB" id="ToxoDB:cyc_03731"/>
<dbReference type="Proteomes" id="UP000095192">
    <property type="component" value="Unassembled WGS sequence"/>
</dbReference>
<feature type="region of interest" description="Disordered" evidence="1">
    <location>
        <begin position="132"/>
        <end position="158"/>
    </location>
</feature>
<organism evidence="2 3">
    <name type="scientific">Cyclospora cayetanensis</name>
    <dbReference type="NCBI Taxonomy" id="88456"/>
    <lineage>
        <taxon>Eukaryota</taxon>
        <taxon>Sar</taxon>
        <taxon>Alveolata</taxon>
        <taxon>Apicomplexa</taxon>
        <taxon>Conoidasida</taxon>
        <taxon>Coccidia</taxon>
        <taxon>Eucoccidiorida</taxon>
        <taxon>Eimeriorina</taxon>
        <taxon>Eimeriidae</taxon>
        <taxon>Cyclospora</taxon>
    </lineage>
</organism>
<feature type="compositionally biased region" description="Basic and acidic residues" evidence="1">
    <location>
        <begin position="146"/>
        <end position="158"/>
    </location>
</feature>
<protein>
    <submittedName>
        <fullName evidence="2">Uncharacterized protein</fullName>
    </submittedName>
</protein>
<accession>A0A1D3D9V0</accession>
<keyword evidence="3" id="KW-1185">Reference proteome</keyword>
<feature type="compositionally biased region" description="Polar residues" evidence="1">
    <location>
        <begin position="133"/>
        <end position="145"/>
    </location>
</feature>
<sequence>MPDGESIRRRMTHDQLPSESGKAFVTDYRVFLITKQLMGHTTSCAPRRHTTPKPELAVLPKWSKSFVRNREVLRSVSVSMKAEKTGIRPMPDICQIDGPKFCVCNEENSSSVRPHRVPHTPLLPLIKIRDTSELSPPNASGNNVEQHVRGKGTDNEVE</sequence>